<evidence type="ECO:0000256" key="2">
    <source>
        <dbReference type="ARBA" id="ARBA00022525"/>
    </source>
</evidence>
<reference evidence="5" key="1">
    <citation type="journal article" date="2019" name="Mar. Drugs">
        <title>Conotoxin diversity in the venom gland transcriptome of the Magician's Cone, Pionoconus magus.</title>
        <authorList>
            <person name="Pardos-Blas J.R."/>
            <person name="Irisarri I."/>
            <person name="Abalde S."/>
            <person name="Tenorio M.J."/>
            <person name="Zardoya R."/>
        </authorList>
    </citation>
    <scope>NUCLEOTIDE SEQUENCE</scope>
    <source>
        <tissue evidence="5">Venom gland</tissue>
    </source>
</reference>
<dbReference type="InterPro" id="IPR004214">
    <property type="entry name" value="Conotoxin"/>
</dbReference>
<dbReference type="GO" id="GO:0005576">
    <property type="term" value="C:extracellular region"/>
    <property type="evidence" value="ECO:0007669"/>
    <property type="project" value="UniProtKB-SubCell"/>
</dbReference>
<feature type="signal peptide" evidence="4">
    <location>
        <begin position="1"/>
        <end position="20"/>
    </location>
</feature>
<keyword evidence="3" id="KW-1015">Disulfide bond</keyword>
<dbReference type="Pfam" id="PF02950">
    <property type="entry name" value="Conotoxin"/>
    <property type="match status" value="1"/>
</dbReference>
<dbReference type="AlphaFoldDB" id="A0A5P8I0M6"/>
<evidence type="ECO:0000313" key="5">
    <source>
        <dbReference type="EMBL" id="QFQ61028.1"/>
    </source>
</evidence>
<feature type="chain" id="PRO_5024358907" evidence="4">
    <location>
        <begin position="21"/>
        <end position="76"/>
    </location>
</feature>
<keyword evidence="4" id="KW-0732">Signal</keyword>
<protein>
    <submittedName>
        <fullName evidence="5">Conotoxin superfamily M</fullName>
    </submittedName>
</protein>
<evidence type="ECO:0000256" key="3">
    <source>
        <dbReference type="ARBA" id="ARBA00023157"/>
    </source>
</evidence>
<dbReference type="EMBL" id="MN517345">
    <property type="protein sequence ID" value="QFQ61028.1"/>
    <property type="molecule type" value="mRNA"/>
</dbReference>
<comment type="subcellular location">
    <subcellularLocation>
        <location evidence="1">Secreted</location>
    </subcellularLocation>
</comment>
<proteinExistence type="evidence at transcript level"/>
<keyword evidence="2" id="KW-0964">Secreted</keyword>
<organism evidence="5">
    <name type="scientific">Conus magus</name>
    <name type="common">Magical cone</name>
    <dbReference type="NCBI Taxonomy" id="6492"/>
    <lineage>
        <taxon>Eukaryota</taxon>
        <taxon>Metazoa</taxon>
        <taxon>Spiralia</taxon>
        <taxon>Lophotrochozoa</taxon>
        <taxon>Mollusca</taxon>
        <taxon>Gastropoda</taxon>
        <taxon>Caenogastropoda</taxon>
        <taxon>Neogastropoda</taxon>
        <taxon>Conoidea</taxon>
        <taxon>Conidae</taxon>
        <taxon>Conus</taxon>
        <taxon>Pionoconus</taxon>
    </lineage>
</organism>
<dbReference type="GO" id="GO:0008200">
    <property type="term" value="F:ion channel inhibitor activity"/>
    <property type="evidence" value="ECO:0007669"/>
    <property type="project" value="InterPro"/>
</dbReference>
<evidence type="ECO:0000256" key="4">
    <source>
        <dbReference type="SAM" id="SignalP"/>
    </source>
</evidence>
<sequence>MMSKLGVLLTICLLLFPLTALPMDGDQPADQPADRMQDDISSEQYPLFDKRQRCCTGKKGSCSGKACKSLKCCSGR</sequence>
<evidence type="ECO:0000256" key="1">
    <source>
        <dbReference type="ARBA" id="ARBA00004613"/>
    </source>
</evidence>
<name>A0A5P8I0M6_CONMA</name>
<accession>A0A5P8I0M6</accession>